<evidence type="ECO:0000313" key="9">
    <source>
        <dbReference type="Proteomes" id="UP000321934"/>
    </source>
</evidence>
<feature type="transmembrane region" description="Helical" evidence="6">
    <location>
        <begin position="358"/>
        <end position="378"/>
    </location>
</feature>
<dbReference type="Proteomes" id="UP000321934">
    <property type="component" value="Chromosome"/>
</dbReference>
<evidence type="ECO:0000256" key="5">
    <source>
        <dbReference type="ARBA" id="ARBA00023136"/>
    </source>
</evidence>
<keyword evidence="2" id="KW-1003">Cell membrane</keyword>
<comment type="subcellular location">
    <subcellularLocation>
        <location evidence="1">Cell inner membrane</location>
        <topology evidence="1">Multi-pass membrane protein</topology>
    </subcellularLocation>
</comment>
<keyword evidence="3 6" id="KW-0812">Transmembrane</keyword>
<feature type="transmembrane region" description="Helical" evidence="6">
    <location>
        <begin position="159"/>
        <end position="177"/>
    </location>
</feature>
<organism evidence="8 9">
    <name type="scientific">Candidatus Deianiraea vastatrix</name>
    <dbReference type="NCBI Taxonomy" id="2163644"/>
    <lineage>
        <taxon>Bacteria</taxon>
        <taxon>Pseudomonadati</taxon>
        <taxon>Pseudomonadota</taxon>
        <taxon>Alphaproteobacteria</taxon>
        <taxon>Rickettsiales</taxon>
        <taxon>Candidatus Deianiraeaceae</taxon>
        <taxon>Candidatus Deianiraea</taxon>
    </lineage>
</organism>
<gene>
    <name evidence="8" type="ORF">Deia_00461</name>
</gene>
<dbReference type="EMBL" id="CP029077">
    <property type="protein sequence ID" value="QED23261.1"/>
    <property type="molecule type" value="Genomic_DNA"/>
</dbReference>
<dbReference type="RefSeq" id="WP_146820544.1">
    <property type="nucleotide sequence ID" value="NZ_CP029077.1"/>
</dbReference>
<dbReference type="PANTHER" id="PTHR43124:SF3">
    <property type="entry name" value="CHLORAMPHENICOL EFFLUX PUMP RV0191"/>
    <property type="match status" value="1"/>
</dbReference>
<feature type="transmembrane region" description="Helical" evidence="6">
    <location>
        <begin position="127"/>
        <end position="153"/>
    </location>
</feature>
<feature type="transmembrane region" description="Helical" evidence="6">
    <location>
        <begin position="269"/>
        <end position="288"/>
    </location>
</feature>
<name>A0A5B8XGA9_9RICK</name>
<feature type="transmembrane region" description="Helical" evidence="6">
    <location>
        <begin position="97"/>
        <end position="115"/>
    </location>
</feature>
<evidence type="ECO:0000256" key="1">
    <source>
        <dbReference type="ARBA" id="ARBA00004429"/>
    </source>
</evidence>
<evidence type="ECO:0000313" key="8">
    <source>
        <dbReference type="EMBL" id="QED23261.1"/>
    </source>
</evidence>
<evidence type="ECO:0000256" key="4">
    <source>
        <dbReference type="ARBA" id="ARBA00022989"/>
    </source>
</evidence>
<keyword evidence="9" id="KW-1185">Reference proteome</keyword>
<dbReference type="OrthoDB" id="9800416at2"/>
<keyword evidence="4 6" id="KW-1133">Transmembrane helix</keyword>
<evidence type="ECO:0000256" key="2">
    <source>
        <dbReference type="ARBA" id="ARBA00022475"/>
    </source>
</evidence>
<reference evidence="8 9" key="1">
    <citation type="journal article" date="2019" name="ISME J.">
        <title>Deianiraea, an extracellular bacterium associated with the ciliate Paramecium, suggests an alternative scenario for the evolution of Rickettsiales.</title>
        <authorList>
            <person name="Castelli M."/>
            <person name="Sabaneyeva E."/>
            <person name="Lanzoni O."/>
            <person name="Lebedeva N."/>
            <person name="Floriano A.M."/>
            <person name="Gaiarsa S."/>
            <person name="Benken K."/>
            <person name="Modeo L."/>
            <person name="Bandi C."/>
            <person name="Potekhin A."/>
            <person name="Sassera D."/>
            <person name="Petroni G."/>
        </authorList>
    </citation>
    <scope>NUCLEOTIDE SEQUENCE [LARGE SCALE GENOMIC DNA]</scope>
    <source>
        <strain evidence="8">CyL4-1</strain>
    </source>
</reference>
<accession>A0A5B8XGA9</accession>
<feature type="transmembrane region" description="Helical" evidence="6">
    <location>
        <begin position="294"/>
        <end position="317"/>
    </location>
</feature>
<evidence type="ECO:0000256" key="6">
    <source>
        <dbReference type="SAM" id="Phobius"/>
    </source>
</evidence>
<dbReference type="InterPro" id="IPR050189">
    <property type="entry name" value="MFS_Efflux_Transporters"/>
</dbReference>
<dbReference type="GO" id="GO:0005886">
    <property type="term" value="C:plasma membrane"/>
    <property type="evidence" value="ECO:0007669"/>
    <property type="project" value="UniProtKB-SubCell"/>
</dbReference>
<dbReference type="InterPro" id="IPR011701">
    <property type="entry name" value="MFS"/>
</dbReference>
<feature type="transmembrane region" description="Helical" evidence="6">
    <location>
        <begin position="70"/>
        <end position="91"/>
    </location>
</feature>
<dbReference type="PANTHER" id="PTHR43124">
    <property type="entry name" value="PURINE EFFLUX PUMP PBUE"/>
    <property type="match status" value="1"/>
</dbReference>
<dbReference type="AlphaFoldDB" id="A0A5B8XGA9"/>
<sequence length="388" mass="42836">MKLLIYLVLLFIAEAEIEICVPAFPIIKSYFNLSEFEVEWLFGANVLAHCIGAIFAGIIGDKYGKKKTMLYGFIILSIGSLVTVIANSYPILILGRIIQGLGMSGPVVVCYPMFIESVKDGAQRLKIIGYFNAAFAFAVGFAPSIGSFATILFGANGSFKLMLFLSVIAVFITHFILKYDDIKSENTDNIGGYLPILKSKDAMLPTIFNNCTIYLPYITMIPLVFVNEMGVSQEKLGFYAGFGAMTWGLGNIFLGHLTKFIKIQNIIKISLSILCFGGLMLLFLALFPHFASPVIITAVFCFTISGFIIPANEFYLHSLDKMPDAKAKIGTIGIVVRFVTGSIATQIASYFYTSNFTSTAFVMCFMLLIIIPSGILMYRRKFLHLKNV</sequence>
<dbReference type="SUPFAM" id="SSF103473">
    <property type="entry name" value="MFS general substrate transporter"/>
    <property type="match status" value="1"/>
</dbReference>
<dbReference type="PROSITE" id="PS50850">
    <property type="entry name" value="MFS"/>
    <property type="match status" value="1"/>
</dbReference>
<feature type="domain" description="Major facilitator superfamily (MFS) profile" evidence="7">
    <location>
        <begin position="2"/>
        <end position="381"/>
    </location>
</feature>
<evidence type="ECO:0000259" key="7">
    <source>
        <dbReference type="PROSITE" id="PS50850"/>
    </source>
</evidence>
<dbReference type="InterPro" id="IPR020846">
    <property type="entry name" value="MFS_dom"/>
</dbReference>
<protein>
    <submittedName>
        <fullName evidence="8">MFS transporter</fullName>
    </submittedName>
</protein>
<evidence type="ECO:0000256" key="3">
    <source>
        <dbReference type="ARBA" id="ARBA00022692"/>
    </source>
</evidence>
<dbReference type="GO" id="GO:0022857">
    <property type="term" value="F:transmembrane transporter activity"/>
    <property type="evidence" value="ECO:0007669"/>
    <property type="project" value="InterPro"/>
</dbReference>
<feature type="transmembrane region" description="Helical" evidence="6">
    <location>
        <begin position="329"/>
        <end position="352"/>
    </location>
</feature>
<proteinExistence type="predicted"/>
<keyword evidence="5 6" id="KW-0472">Membrane</keyword>
<feature type="transmembrane region" description="Helical" evidence="6">
    <location>
        <begin position="39"/>
        <end position="58"/>
    </location>
</feature>
<dbReference type="Gene3D" id="1.20.1720.10">
    <property type="entry name" value="Multidrug resistance protein D"/>
    <property type="match status" value="1"/>
</dbReference>
<feature type="transmembrane region" description="Helical" evidence="6">
    <location>
        <begin position="207"/>
        <end position="226"/>
    </location>
</feature>
<dbReference type="InterPro" id="IPR036259">
    <property type="entry name" value="MFS_trans_sf"/>
</dbReference>
<feature type="transmembrane region" description="Helical" evidence="6">
    <location>
        <begin position="238"/>
        <end position="257"/>
    </location>
</feature>
<dbReference type="Pfam" id="PF07690">
    <property type="entry name" value="MFS_1"/>
    <property type="match status" value="1"/>
</dbReference>